<dbReference type="PANTHER" id="PTHR12526:SF636">
    <property type="entry name" value="BLL3647 PROTEIN"/>
    <property type="match status" value="1"/>
</dbReference>
<feature type="domain" description="Glycosyl transferase family 1" evidence="1">
    <location>
        <begin position="201"/>
        <end position="372"/>
    </location>
</feature>
<keyword evidence="3" id="KW-1185">Reference proteome</keyword>
<dbReference type="KEGG" id="cag:Cagg_0106"/>
<evidence type="ECO:0000313" key="3">
    <source>
        <dbReference type="Proteomes" id="UP000002508"/>
    </source>
</evidence>
<gene>
    <name evidence="2" type="ordered locus">Cagg_0106</name>
</gene>
<dbReference type="eggNOG" id="COG0438">
    <property type="taxonomic scope" value="Bacteria"/>
</dbReference>
<dbReference type="CDD" id="cd03801">
    <property type="entry name" value="GT4_PimA-like"/>
    <property type="match status" value="1"/>
</dbReference>
<dbReference type="PANTHER" id="PTHR12526">
    <property type="entry name" value="GLYCOSYLTRANSFERASE"/>
    <property type="match status" value="1"/>
</dbReference>
<dbReference type="GO" id="GO:0016757">
    <property type="term" value="F:glycosyltransferase activity"/>
    <property type="evidence" value="ECO:0007669"/>
    <property type="project" value="InterPro"/>
</dbReference>
<accession>B8GC84</accession>
<dbReference type="CAZy" id="GT4">
    <property type="family name" value="Glycosyltransferase Family 4"/>
</dbReference>
<proteinExistence type="predicted"/>
<dbReference type="RefSeq" id="WP_012615424.1">
    <property type="nucleotide sequence ID" value="NC_011831.1"/>
</dbReference>
<reference evidence="2" key="1">
    <citation type="submission" date="2008-12" db="EMBL/GenBank/DDBJ databases">
        <title>Complete sequence of Chloroflexus aggregans DSM 9485.</title>
        <authorList>
            <consortium name="US DOE Joint Genome Institute"/>
            <person name="Lucas S."/>
            <person name="Copeland A."/>
            <person name="Lapidus A."/>
            <person name="Glavina del Rio T."/>
            <person name="Dalin E."/>
            <person name="Tice H."/>
            <person name="Pitluck S."/>
            <person name="Foster B."/>
            <person name="Larimer F."/>
            <person name="Land M."/>
            <person name="Hauser L."/>
            <person name="Kyrpides N."/>
            <person name="Mikhailova N."/>
            <person name="Bryant D."/>
            <person name="Richardson P."/>
        </authorList>
    </citation>
    <scope>NUCLEOTIDE SEQUENCE</scope>
    <source>
        <strain evidence="2">DSM 9485</strain>
    </source>
</reference>
<keyword evidence="2" id="KW-0808">Transferase</keyword>
<sequence length="469" mass="51862">MMPRIAYCSPVNPAASGISDYSEELLPYLAQYADITLLVDDGLHPTNPFLRQYLTIQPLRKLEHFVRRGAFDAIVYHMGNSPVHARIWQSAQRIPGVVVLHDFVLHHFMLWYAANVQRDVQRYVTMMRTRYGDEGWHVAQLMIRSRFSAAAFNFPCNEDVLAAAQAVIGHSRHILDRVAAIRPDLPRGLVPMGIPLPPLIDRNEARQRLGIPLDRPLLASFGHINAWKRIEPMLRALALLRREGIDAHCVLVGSVSPNYDLDSLIWRLGLQTAVTVTGYVPRTQFEYYVAAADICFNLRYPTAGETSASLLRLLGAGKPTLVSAVDAFCELPPDVAAQVDVDGSEIDLIVAYCRRLLSDRSLAAALGARAREYVATEHTLPGAAQAMIRFLADVYGWPPPRLIHPQPLWDPTPVCEPEPVETSAPTITAPAQPSLLIQSAARAAAEIGLTEDDTDALRSVAVRINELTA</sequence>
<dbReference type="HOGENOM" id="CLU_043949_0_0_0"/>
<evidence type="ECO:0000313" key="2">
    <source>
        <dbReference type="EMBL" id="ACL23058.1"/>
    </source>
</evidence>
<organism evidence="2 3">
    <name type="scientific">Chloroflexus aggregans (strain MD-66 / DSM 9485)</name>
    <dbReference type="NCBI Taxonomy" id="326427"/>
    <lineage>
        <taxon>Bacteria</taxon>
        <taxon>Bacillati</taxon>
        <taxon>Chloroflexota</taxon>
        <taxon>Chloroflexia</taxon>
        <taxon>Chloroflexales</taxon>
        <taxon>Chloroflexineae</taxon>
        <taxon>Chloroflexaceae</taxon>
        <taxon>Chloroflexus</taxon>
    </lineage>
</organism>
<dbReference type="AlphaFoldDB" id="B8GC84"/>
<evidence type="ECO:0000259" key="1">
    <source>
        <dbReference type="Pfam" id="PF00534"/>
    </source>
</evidence>
<dbReference type="SUPFAM" id="SSF53756">
    <property type="entry name" value="UDP-Glycosyltransferase/glycogen phosphorylase"/>
    <property type="match status" value="1"/>
</dbReference>
<protein>
    <submittedName>
        <fullName evidence="2">Glycosyl transferase group 1</fullName>
    </submittedName>
</protein>
<dbReference type="STRING" id="326427.Cagg_0106"/>
<name>B8GC84_CHLAD</name>
<dbReference type="Pfam" id="PF00534">
    <property type="entry name" value="Glycos_transf_1"/>
    <property type="match status" value="1"/>
</dbReference>
<dbReference type="Gene3D" id="3.40.50.2000">
    <property type="entry name" value="Glycogen Phosphorylase B"/>
    <property type="match status" value="1"/>
</dbReference>
<dbReference type="EMBL" id="CP001337">
    <property type="protein sequence ID" value="ACL23058.1"/>
    <property type="molecule type" value="Genomic_DNA"/>
</dbReference>
<dbReference type="InterPro" id="IPR001296">
    <property type="entry name" value="Glyco_trans_1"/>
</dbReference>
<dbReference type="Proteomes" id="UP000002508">
    <property type="component" value="Chromosome"/>
</dbReference>